<feature type="region of interest" description="Disordered" evidence="1">
    <location>
        <begin position="205"/>
        <end position="237"/>
    </location>
</feature>
<feature type="region of interest" description="Disordered" evidence="1">
    <location>
        <begin position="159"/>
        <end position="182"/>
    </location>
</feature>
<feature type="transmembrane region" description="Helical" evidence="2">
    <location>
        <begin position="20"/>
        <end position="42"/>
    </location>
</feature>
<evidence type="ECO:0000313" key="3">
    <source>
        <dbReference type="EMBL" id="RKO96539.1"/>
    </source>
</evidence>
<dbReference type="Proteomes" id="UP000268535">
    <property type="component" value="Unassembled WGS sequence"/>
</dbReference>
<sequence>MDFGVGPPPGPVPLGALLPSAVVVGLNGGFLAAALFVLARWSERFPTLSRRGPIWLLGPSVLFVGDLTWLVTTFLTRSGRIPDSQYHVCASVAFGVTATGAALCTTAPLWVPQAVATAPRDESDAVLGSRASRPVSAVRFEPVPAPRLLPWGMDSYPRARRRGSRRPVRVGQRVDDTAARTPSRRTHAACLLALAELAALARDARDLGHGRRRGRPPPPRAAPRCAQASAGGGAGPA</sequence>
<dbReference type="EMBL" id="ML009848">
    <property type="protein sequence ID" value="RKO96539.1"/>
    <property type="molecule type" value="Genomic_DNA"/>
</dbReference>
<proteinExistence type="predicted"/>
<organism evidence="3 4">
    <name type="scientific">Caulochytrium protostelioides</name>
    <dbReference type="NCBI Taxonomy" id="1555241"/>
    <lineage>
        <taxon>Eukaryota</taxon>
        <taxon>Fungi</taxon>
        <taxon>Fungi incertae sedis</taxon>
        <taxon>Chytridiomycota</taxon>
        <taxon>Chytridiomycota incertae sedis</taxon>
        <taxon>Chytridiomycetes</taxon>
        <taxon>Caulochytriales</taxon>
        <taxon>Caulochytriaceae</taxon>
        <taxon>Caulochytrium</taxon>
    </lineage>
</organism>
<keyword evidence="2" id="KW-1133">Transmembrane helix</keyword>
<accession>A0A4P9WTG4</accession>
<feature type="transmembrane region" description="Helical" evidence="2">
    <location>
        <begin position="54"/>
        <end position="75"/>
    </location>
</feature>
<evidence type="ECO:0000256" key="1">
    <source>
        <dbReference type="SAM" id="MobiDB-lite"/>
    </source>
</evidence>
<keyword evidence="2" id="KW-0472">Membrane</keyword>
<reference evidence="4" key="1">
    <citation type="journal article" date="2018" name="Nat. Microbiol.">
        <title>Leveraging single-cell genomics to expand the fungal tree of life.</title>
        <authorList>
            <person name="Ahrendt S.R."/>
            <person name="Quandt C.A."/>
            <person name="Ciobanu D."/>
            <person name="Clum A."/>
            <person name="Salamov A."/>
            <person name="Andreopoulos B."/>
            <person name="Cheng J.F."/>
            <person name="Woyke T."/>
            <person name="Pelin A."/>
            <person name="Henrissat B."/>
            <person name="Reynolds N.K."/>
            <person name="Benny G.L."/>
            <person name="Smith M.E."/>
            <person name="James T.Y."/>
            <person name="Grigoriev I.V."/>
        </authorList>
    </citation>
    <scope>NUCLEOTIDE SEQUENCE [LARGE SCALE GENOMIC DNA]</scope>
    <source>
        <strain evidence="4">ATCC 52028</strain>
    </source>
</reference>
<evidence type="ECO:0000256" key="2">
    <source>
        <dbReference type="SAM" id="Phobius"/>
    </source>
</evidence>
<protein>
    <submittedName>
        <fullName evidence="3">Uncharacterized protein</fullName>
    </submittedName>
</protein>
<keyword evidence="2" id="KW-0812">Transmembrane</keyword>
<feature type="compositionally biased region" description="Basic residues" evidence="1">
    <location>
        <begin position="159"/>
        <end position="168"/>
    </location>
</feature>
<gene>
    <name evidence="3" type="ORF">CAUPRSCDRAFT_11769</name>
</gene>
<dbReference type="AlphaFoldDB" id="A0A4P9WTG4"/>
<evidence type="ECO:0000313" key="4">
    <source>
        <dbReference type="Proteomes" id="UP000268535"/>
    </source>
</evidence>
<name>A0A4P9WTG4_9FUNG</name>